<feature type="non-terminal residue" evidence="1">
    <location>
        <position position="194"/>
    </location>
</feature>
<organism evidence="1">
    <name type="scientific">marine sediment metagenome</name>
    <dbReference type="NCBI Taxonomy" id="412755"/>
    <lineage>
        <taxon>unclassified sequences</taxon>
        <taxon>metagenomes</taxon>
        <taxon>ecological metagenomes</taxon>
    </lineage>
</organism>
<protein>
    <submittedName>
        <fullName evidence="1">Uncharacterized protein</fullName>
    </submittedName>
</protein>
<sequence>MALIVGDLLQSLQMEAGDNPPNPMLALDWLQQRYESVLTRAPWPFLIKEATFQTIAEITTGTVTVTNGSTTVTETTSNANGWSSSVANRYFRRDGDSEFYKINTFGDANPDTLTLNRVYEGATGTVIGYTIFQRFYSLASDVREVMSIARVETPGFLTEVSQEELATVLPNRASLGNPSFWSYAGRDSSNNQQI</sequence>
<comment type="caution">
    <text evidence="1">The sequence shown here is derived from an EMBL/GenBank/DDBJ whole genome shotgun (WGS) entry which is preliminary data.</text>
</comment>
<name>A0A0F9BXB3_9ZZZZ</name>
<proteinExistence type="predicted"/>
<dbReference type="AlphaFoldDB" id="A0A0F9BXB3"/>
<gene>
    <name evidence="1" type="ORF">LCGC14_2677090</name>
</gene>
<dbReference type="EMBL" id="LAZR01047098">
    <property type="protein sequence ID" value="KKK95009.1"/>
    <property type="molecule type" value="Genomic_DNA"/>
</dbReference>
<accession>A0A0F9BXB3</accession>
<reference evidence="1" key="1">
    <citation type="journal article" date="2015" name="Nature">
        <title>Complex archaea that bridge the gap between prokaryotes and eukaryotes.</title>
        <authorList>
            <person name="Spang A."/>
            <person name="Saw J.H."/>
            <person name="Jorgensen S.L."/>
            <person name="Zaremba-Niedzwiedzka K."/>
            <person name="Martijn J."/>
            <person name="Lind A.E."/>
            <person name="van Eijk R."/>
            <person name="Schleper C."/>
            <person name="Guy L."/>
            <person name="Ettema T.J."/>
        </authorList>
    </citation>
    <scope>NUCLEOTIDE SEQUENCE</scope>
</reference>
<evidence type="ECO:0000313" key="1">
    <source>
        <dbReference type="EMBL" id="KKK95009.1"/>
    </source>
</evidence>